<dbReference type="InterPro" id="IPR008948">
    <property type="entry name" value="L-Aspartase-like"/>
</dbReference>
<dbReference type="InterPro" id="IPR024083">
    <property type="entry name" value="Fumarase/histidase_N"/>
</dbReference>
<dbReference type="EC" id="4.3.2.2" evidence="4 10"/>
<accession>A0ABM5VK80</accession>
<evidence type="ECO:0000256" key="5">
    <source>
        <dbReference type="ARBA" id="ARBA00017058"/>
    </source>
</evidence>
<dbReference type="Gene3D" id="1.20.200.10">
    <property type="entry name" value="Fumarase/aspartase (Central domain)"/>
    <property type="match status" value="1"/>
</dbReference>
<dbReference type="InterPro" id="IPR020557">
    <property type="entry name" value="Fumarate_lyase_CS"/>
</dbReference>
<protein>
    <recommendedName>
        <fullName evidence="5 10">Adenylosuccinate lyase</fullName>
        <shortName evidence="11">ASL</shortName>
        <ecNumber evidence="4 10">4.3.2.2</ecNumber>
    </recommendedName>
    <alternativeName>
        <fullName evidence="8 11">Adenylosuccinase</fullName>
    </alternativeName>
</protein>
<dbReference type="InterPro" id="IPR022761">
    <property type="entry name" value="Fumarate_lyase_N"/>
</dbReference>
<dbReference type="NCBIfam" id="TIGR00928">
    <property type="entry name" value="purB"/>
    <property type="match status" value="1"/>
</dbReference>
<dbReference type="Gene3D" id="1.10.40.30">
    <property type="entry name" value="Fumarase/aspartase (C-terminal domain)"/>
    <property type="match status" value="1"/>
</dbReference>
<dbReference type="PANTHER" id="PTHR43172:SF1">
    <property type="entry name" value="ADENYLOSUCCINATE LYASE"/>
    <property type="match status" value="1"/>
</dbReference>
<keyword evidence="6 11" id="KW-0456">Lyase</keyword>
<evidence type="ECO:0000313" key="13">
    <source>
        <dbReference type="EMBL" id="ALJ90308.1"/>
    </source>
</evidence>
<evidence type="ECO:0000256" key="9">
    <source>
        <dbReference type="ARBA" id="ARBA00049115"/>
    </source>
</evidence>
<comment type="similarity">
    <text evidence="3 11">Belongs to the lyase 1 family. Adenylosuccinate lyase subfamily.</text>
</comment>
<evidence type="ECO:0000256" key="2">
    <source>
        <dbReference type="ARBA" id="ARBA00004734"/>
    </source>
</evidence>
<evidence type="ECO:0000256" key="3">
    <source>
        <dbReference type="ARBA" id="ARBA00008273"/>
    </source>
</evidence>
<proteinExistence type="inferred from homology"/>
<dbReference type="PRINTS" id="PR00149">
    <property type="entry name" value="FUMRATELYASE"/>
</dbReference>
<evidence type="ECO:0000256" key="6">
    <source>
        <dbReference type="ARBA" id="ARBA00023239"/>
    </source>
</evidence>
<evidence type="ECO:0000256" key="1">
    <source>
        <dbReference type="ARBA" id="ARBA00004706"/>
    </source>
</evidence>
<dbReference type="Pfam" id="PF00206">
    <property type="entry name" value="Lyase_1"/>
    <property type="match status" value="1"/>
</dbReference>
<dbReference type="PANTHER" id="PTHR43172">
    <property type="entry name" value="ADENYLOSUCCINATE LYASE"/>
    <property type="match status" value="1"/>
</dbReference>
<dbReference type="PROSITE" id="PS00163">
    <property type="entry name" value="FUMARATE_LYASES"/>
    <property type="match status" value="1"/>
</dbReference>
<dbReference type="EMBL" id="CP010822">
    <property type="protein sequence ID" value="ALJ90308.1"/>
    <property type="molecule type" value="Genomic_DNA"/>
</dbReference>
<dbReference type="CDD" id="cd01360">
    <property type="entry name" value="Adenylsuccinate_lyase_1"/>
    <property type="match status" value="1"/>
</dbReference>
<keyword evidence="11" id="KW-0658">Purine biosynthesis</keyword>
<keyword evidence="14" id="KW-1185">Reference proteome</keyword>
<feature type="domain" description="Adenylosuccinate lyase C-terminal" evidence="12">
    <location>
        <begin position="370"/>
        <end position="448"/>
    </location>
</feature>
<comment type="pathway">
    <text evidence="2 11">Purine metabolism; AMP biosynthesis via de novo pathway; AMP from IMP: step 2/2.</text>
</comment>
<dbReference type="GO" id="GO:0016829">
    <property type="term" value="F:lyase activity"/>
    <property type="evidence" value="ECO:0007669"/>
    <property type="project" value="UniProtKB-KW"/>
</dbReference>
<evidence type="ECO:0000313" key="14">
    <source>
        <dbReference type="Proteomes" id="UP000058660"/>
    </source>
</evidence>
<dbReference type="InterPro" id="IPR019468">
    <property type="entry name" value="AdenyloSucc_lyase_C"/>
</dbReference>
<dbReference type="Proteomes" id="UP000058660">
    <property type="component" value="Chromosome"/>
</dbReference>
<comment type="catalytic activity">
    <reaction evidence="7">
        <text>(2S)-2-[5-amino-1-(5-phospho-beta-D-ribosyl)imidazole-4-carboxamido]succinate = 5-amino-1-(5-phospho-beta-D-ribosyl)imidazole-4-carboxamide + fumarate</text>
        <dbReference type="Rhea" id="RHEA:23920"/>
        <dbReference type="ChEBI" id="CHEBI:29806"/>
        <dbReference type="ChEBI" id="CHEBI:58443"/>
        <dbReference type="ChEBI" id="CHEBI:58475"/>
        <dbReference type="EC" id="4.3.2.2"/>
    </reaction>
    <physiologicalReaction direction="left-to-right" evidence="7">
        <dbReference type="Rhea" id="RHEA:23921"/>
    </physiologicalReaction>
</comment>
<evidence type="ECO:0000256" key="10">
    <source>
        <dbReference type="NCBIfam" id="TIGR00928"/>
    </source>
</evidence>
<dbReference type="SMART" id="SM00998">
    <property type="entry name" value="ADSL_C"/>
    <property type="match status" value="1"/>
</dbReference>
<reference evidence="14" key="1">
    <citation type="journal article" date="2015" name="PLoS ONE">
        <title>Complete Genome Sequence of Thermus aquaticus Y51MC23.</title>
        <authorList>
            <person name="Brumm P.J."/>
            <person name="Monsma S."/>
            <person name="Keough B."/>
            <person name="Jasinovica S."/>
            <person name="Ferguson E."/>
            <person name="Schoenfeld T."/>
            <person name="Lodes M."/>
            <person name="Mead D.A."/>
        </authorList>
    </citation>
    <scope>NUCLEOTIDE SEQUENCE [LARGE SCALE GENOMIC DNA]</scope>
    <source>
        <strain evidence="14">BAA-2747 / Y51MC23</strain>
    </source>
</reference>
<evidence type="ECO:0000256" key="8">
    <source>
        <dbReference type="ARBA" id="ARBA00030717"/>
    </source>
</evidence>
<evidence type="ECO:0000259" key="12">
    <source>
        <dbReference type="SMART" id="SM00998"/>
    </source>
</evidence>
<sequence>MANLRPFPGTLKAMIARYQTPEMAALWSEESRYQTWALVEAYALEAWEALGQVPRGLSQRLLKKLQEKPLTEAFARMVAKLEASTRHDIVAFTRALVAWTEDEEVGRYLHLGLTSSDVVDTAQNALLARALDLVLAELKEVEEALKALALRYRRTPAIARTHGVHAEPTAFGLRFLSFYAAFQRDQRRLKEARETIGVAMISGSVGNYAHVPPEVEAHVAGRLGLRPEPISTQVVPRDRHAEVLAALAILGGNLERVAVELRHLQRTEVLEVEEPFAEGQTGSSSMPHKKNPVGLENLTGVARLLRSYLHPALEDIALWHERDISHSSVERVILPDATTLAHYALRRLKGILRGLVVLEANLEKNLNLTRGLIYSQQVLNALIAHGLPRDRAYAIVQRNALKSWEEKRPLAELLEEDPENPLKGEALKALFDPAPFLRHVDAIYARFGL</sequence>
<dbReference type="PRINTS" id="PR00145">
    <property type="entry name" value="ARGSUCLYASE"/>
</dbReference>
<organism evidence="13 14">
    <name type="scientific">Thermus aquaticus (strain ATCC BAA-2747 / Y51MC23)</name>
    <dbReference type="NCBI Taxonomy" id="498848"/>
    <lineage>
        <taxon>Bacteria</taxon>
        <taxon>Thermotogati</taxon>
        <taxon>Deinococcota</taxon>
        <taxon>Deinococci</taxon>
        <taxon>Thermales</taxon>
        <taxon>Thermaceae</taxon>
        <taxon>Thermus</taxon>
    </lineage>
</organism>
<evidence type="ECO:0000256" key="4">
    <source>
        <dbReference type="ARBA" id="ARBA00012339"/>
    </source>
</evidence>
<dbReference type="InterPro" id="IPR000362">
    <property type="entry name" value="Fumarate_lyase_fam"/>
</dbReference>
<dbReference type="InterPro" id="IPR004769">
    <property type="entry name" value="Pur_lyase"/>
</dbReference>
<comment type="catalytic activity">
    <reaction evidence="9">
        <text>N(6)-(1,2-dicarboxyethyl)-AMP = fumarate + AMP</text>
        <dbReference type="Rhea" id="RHEA:16853"/>
        <dbReference type="ChEBI" id="CHEBI:29806"/>
        <dbReference type="ChEBI" id="CHEBI:57567"/>
        <dbReference type="ChEBI" id="CHEBI:456215"/>
        <dbReference type="EC" id="4.3.2.2"/>
    </reaction>
    <physiologicalReaction direction="left-to-right" evidence="9">
        <dbReference type="Rhea" id="RHEA:16854"/>
    </physiologicalReaction>
</comment>
<name>A0ABM5VK80_THEA5</name>
<comment type="pathway">
    <text evidence="1 11">Purine metabolism; IMP biosynthesis via de novo pathway; 5-amino-1-(5-phospho-D-ribosyl)imidazole-4-carboxamide from 5-amino-1-(5-phospho-D-ribosyl)imidazole-4-carboxylate: step 2/2.</text>
</comment>
<evidence type="ECO:0000256" key="11">
    <source>
        <dbReference type="RuleBase" id="RU361172"/>
    </source>
</evidence>
<dbReference type="Gene3D" id="1.10.275.10">
    <property type="entry name" value="Fumarase/aspartase (N-terminal domain)"/>
    <property type="match status" value="1"/>
</dbReference>
<dbReference type="SUPFAM" id="SSF48557">
    <property type="entry name" value="L-aspartase-like"/>
    <property type="match status" value="1"/>
</dbReference>
<dbReference type="Pfam" id="PF10397">
    <property type="entry name" value="ADSL_C"/>
    <property type="match status" value="1"/>
</dbReference>
<gene>
    <name evidence="13" type="ORF">TO73_0447</name>
</gene>
<evidence type="ECO:0000256" key="7">
    <source>
        <dbReference type="ARBA" id="ARBA00024477"/>
    </source>
</evidence>